<dbReference type="InterPro" id="IPR036102">
    <property type="entry name" value="OsmC/Ohrsf"/>
</dbReference>
<dbReference type="Gene3D" id="3.30.300.20">
    <property type="match status" value="1"/>
</dbReference>
<dbReference type="PANTHER" id="PTHR39624">
    <property type="entry name" value="PROTEIN INVOLVED IN RIMO-MEDIATED BETA-METHYLTHIOLATION OF RIBOSOMAL PROTEIN S12 YCAO"/>
    <property type="match status" value="1"/>
</dbReference>
<reference evidence="1 2" key="1">
    <citation type="submission" date="2018-09" db="EMBL/GenBank/DDBJ databases">
        <authorList>
            <consortium name="Pathogen Informatics"/>
        </authorList>
    </citation>
    <scope>NUCLEOTIDE SEQUENCE [LARGE SCALE GENOMIC DNA]</scope>
    <source>
        <strain evidence="1 2">OH-22767</strain>
    </source>
</reference>
<dbReference type="RefSeq" id="WP_119057725.1">
    <property type="nucleotide sequence ID" value="NZ_UNSC01000003.1"/>
</dbReference>
<gene>
    <name evidence="1" type="ORF">SAMEA104719789_00799</name>
</gene>
<dbReference type="PANTHER" id="PTHR39624:SF2">
    <property type="entry name" value="OSMC-LIKE PROTEIN"/>
    <property type="match status" value="1"/>
</dbReference>
<keyword evidence="2" id="KW-1185">Reference proteome</keyword>
<protein>
    <submittedName>
        <fullName evidence="1">OsmC-like protein</fullName>
    </submittedName>
</protein>
<dbReference type="AlphaFoldDB" id="A0A383TXM6"/>
<accession>A0A383TXM6</accession>
<evidence type="ECO:0000313" key="2">
    <source>
        <dbReference type="Proteomes" id="UP000262142"/>
    </source>
</evidence>
<dbReference type="Proteomes" id="UP000262142">
    <property type="component" value="Unassembled WGS sequence"/>
</dbReference>
<sequence>MNKRRSNEVSFKLPEGGYKGTINARGFALTLDEPEDQGGTNQGMTPMDALASALAGCIGITLRMYADRKEWKTGEIFVEIYSIKNDNNELEFHKNISFENDEKLTKEQKQRLYEISSKCPVSKVIQAANPVILD</sequence>
<dbReference type="SUPFAM" id="SSF82784">
    <property type="entry name" value="OsmC-like"/>
    <property type="match status" value="1"/>
</dbReference>
<dbReference type="Pfam" id="PF02566">
    <property type="entry name" value="OsmC"/>
    <property type="match status" value="1"/>
</dbReference>
<proteinExistence type="predicted"/>
<dbReference type="EMBL" id="UNSC01000003">
    <property type="protein sequence ID" value="SZD72354.1"/>
    <property type="molecule type" value="Genomic_DNA"/>
</dbReference>
<name>A0A383TXM6_9FLAO</name>
<dbReference type="InterPro" id="IPR003718">
    <property type="entry name" value="OsmC/Ohr_fam"/>
</dbReference>
<dbReference type="OrthoDB" id="9791538at2"/>
<dbReference type="InterPro" id="IPR015946">
    <property type="entry name" value="KH_dom-like_a/b"/>
</dbReference>
<organism evidence="1 2">
    <name type="scientific">Candidatus Ornithobacterium hominis</name>
    <dbReference type="NCBI Taxonomy" id="2497989"/>
    <lineage>
        <taxon>Bacteria</taxon>
        <taxon>Pseudomonadati</taxon>
        <taxon>Bacteroidota</taxon>
        <taxon>Flavobacteriia</taxon>
        <taxon>Flavobacteriales</taxon>
        <taxon>Weeksellaceae</taxon>
        <taxon>Ornithobacterium</taxon>
    </lineage>
</organism>
<evidence type="ECO:0000313" key="1">
    <source>
        <dbReference type="EMBL" id="SZD72354.1"/>
    </source>
</evidence>